<protein>
    <submittedName>
        <fullName evidence="2">Uncharacterized protein</fullName>
    </submittedName>
</protein>
<dbReference type="Proteomes" id="UP000266673">
    <property type="component" value="Unassembled WGS sequence"/>
</dbReference>
<proteinExistence type="predicted"/>
<sequence length="67" mass="8024">MRNVITFSYKIYVSLTIYIVLQLKSRVFPLVFIILNIRIHFCAYYICVPQKTQTIYHSIKLHNIAIF</sequence>
<name>A0A397VCN8_9GLOM</name>
<dbReference type="AlphaFoldDB" id="A0A397VCN8"/>
<comment type="caution">
    <text evidence="2">The sequence shown here is derived from an EMBL/GenBank/DDBJ whole genome shotgun (WGS) entry which is preliminary data.</text>
</comment>
<organism evidence="2 3">
    <name type="scientific">Gigaspora rosea</name>
    <dbReference type="NCBI Taxonomy" id="44941"/>
    <lineage>
        <taxon>Eukaryota</taxon>
        <taxon>Fungi</taxon>
        <taxon>Fungi incertae sedis</taxon>
        <taxon>Mucoromycota</taxon>
        <taxon>Glomeromycotina</taxon>
        <taxon>Glomeromycetes</taxon>
        <taxon>Diversisporales</taxon>
        <taxon>Gigasporaceae</taxon>
        <taxon>Gigaspora</taxon>
    </lineage>
</organism>
<reference evidence="2 3" key="1">
    <citation type="submission" date="2018-06" db="EMBL/GenBank/DDBJ databases">
        <title>Comparative genomics reveals the genomic features of Rhizophagus irregularis, R. cerebriforme, R. diaphanum and Gigaspora rosea, and their symbiotic lifestyle signature.</title>
        <authorList>
            <person name="Morin E."/>
            <person name="San Clemente H."/>
            <person name="Chen E.C.H."/>
            <person name="De La Providencia I."/>
            <person name="Hainaut M."/>
            <person name="Kuo A."/>
            <person name="Kohler A."/>
            <person name="Murat C."/>
            <person name="Tang N."/>
            <person name="Roy S."/>
            <person name="Loubradou J."/>
            <person name="Henrissat B."/>
            <person name="Grigoriev I.V."/>
            <person name="Corradi N."/>
            <person name="Roux C."/>
            <person name="Martin F.M."/>
        </authorList>
    </citation>
    <scope>NUCLEOTIDE SEQUENCE [LARGE SCALE GENOMIC DNA]</scope>
    <source>
        <strain evidence="2 3">DAOM 194757</strain>
    </source>
</reference>
<accession>A0A397VCN8</accession>
<keyword evidence="1" id="KW-1133">Transmembrane helix</keyword>
<evidence type="ECO:0000313" key="2">
    <source>
        <dbReference type="EMBL" id="RIB20220.1"/>
    </source>
</evidence>
<keyword evidence="1" id="KW-0472">Membrane</keyword>
<dbReference type="EMBL" id="QKWP01000429">
    <property type="protein sequence ID" value="RIB20220.1"/>
    <property type="molecule type" value="Genomic_DNA"/>
</dbReference>
<keyword evidence="1" id="KW-0812">Transmembrane</keyword>
<keyword evidence="3" id="KW-1185">Reference proteome</keyword>
<gene>
    <name evidence="2" type="ORF">C2G38_2081316</name>
</gene>
<evidence type="ECO:0000313" key="3">
    <source>
        <dbReference type="Proteomes" id="UP000266673"/>
    </source>
</evidence>
<feature type="transmembrane region" description="Helical" evidence="1">
    <location>
        <begin position="27"/>
        <end position="46"/>
    </location>
</feature>
<evidence type="ECO:0000256" key="1">
    <source>
        <dbReference type="SAM" id="Phobius"/>
    </source>
</evidence>